<protein>
    <submittedName>
        <fullName evidence="1">Uncharacterized protein</fullName>
    </submittedName>
</protein>
<dbReference type="EMBL" id="OB662044">
    <property type="protein sequence ID" value="CAD7229400.1"/>
    <property type="molecule type" value="Genomic_DNA"/>
</dbReference>
<accession>A0A7R8WFH1</accession>
<evidence type="ECO:0000313" key="1">
    <source>
        <dbReference type="EMBL" id="CAD7229400.1"/>
    </source>
</evidence>
<name>A0A7R8WFH1_9CRUS</name>
<sequence length="300" mass="32576">MRDHSTTLKVSPTGWGGGRPGPPSVTLSPQQVDVTTLNVSKHLEDFVHSDGLTHGLLCGQLIPKCVQLLRRNRCIVPAVSGVMRYDNALSMTLTWKMAALDDSGGDLDLGHDLVGLPDCRSRVSEEGEEVMERSTSKLRSAQQGSGLCPLFRRCSPPRQNSVFVPGLREPQNSSVAVRYGDLVLSLVPCSSCLGLPSLERWQWRQRRRECRWCCSSPTSASPPSASLSASSTLFLLLLLLSLPVGGHSQACHIKQTDETAFFRRVPENAPIGEEIFVVSAAPRERVELVAVGNATDAAVH</sequence>
<gene>
    <name evidence="1" type="ORF">CTOB1V02_LOCUS7272</name>
</gene>
<proteinExistence type="predicted"/>
<organism evidence="1">
    <name type="scientific">Cyprideis torosa</name>
    <dbReference type="NCBI Taxonomy" id="163714"/>
    <lineage>
        <taxon>Eukaryota</taxon>
        <taxon>Metazoa</taxon>
        <taxon>Ecdysozoa</taxon>
        <taxon>Arthropoda</taxon>
        <taxon>Crustacea</taxon>
        <taxon>Oligostraca</taxon>
        <taxon>Ostracoda</taxon>
        <taxon>Podocopa</taxon>
        <taxon>Podocopida</taxon>
        <taxon>Cytherocopina</taxon>
        <taxon>Cytheroidea</taxon>
        <taxon>Cytherideidae</taxon>
        <taxon>Cyprideis</taxon>
    </lineage>
</organism>
<dbReference type="AlphaFoldDB" id="A0A7R8WFH1"/>
<reference evidence="1" key="1">
    <citation type="submission" date="2020-11" db="EMBL/GenBank/DDBJ databases">
        <authorList>
            <person name="Tran Van P."/>
        </authorList>
    </citation>
    <scope>NUCLEOTIDE SEQUENCE</scope>
</reference>